<evidence type="ECO:0000256" key="1">
    <source>
        <dbReference type="SAM" id="Phobius"/>
    </source>
</evidence>
<accession>A0ABV0S914</accession>
<keyword evidence="3" id="KW-1185">Reference proteome</keyword>
<gene>
    <name evidence="2" type="ORF">XENOCAPTIV_010650</name>
</gene>
<name>A0ABV0S914_9TELE</name>
<evidence type="ECO:0000313" key="2">
    <source>
        <dbReference type="EMBL" id="MEQ2217065.1"/>
    </source>
</evidence>
<dbReference type="Proteomes" id="UP001434883">
    <property type="component" value="Unassembled WGS sequence"/>
</dbReference>
<keyword evidence="1" id="KW-1133">Transmembrane helix</keyword>
<evidence type="ECO:0000313" key="3">
    <source>
        <dbReference type="Proteomes" id="UP001434883"/>
    </source>
</evidence>
<keyword evidence="1" id="KW-0472">Membrane</keyword>
<organism evidence="2 3">
    <name type="scientific">Xenoophorus captivus</name>
    <dbReference type="NCBI Taxonomy" id="1517983"/>
    <lineage>
        <taxon>Eukaryota</taxon>
        <taxon>Metazoa</taxon>
        <taxon>Chordata</taxon>
        <taxon>Craniata</taxon>
        <taxon>Vertebrata</taxon>
        <taxon>Euteleostomi</taxon>
        <taxon>Actinopterygii</taxon>
        <taxon>Neopterygii</taxon>
        <taxon>Teleostei</taxon>
        <taxon>Neoteleostei</taxon>
        <taxon>Acanthomorphata</taxon>
        <taxon>Ovalentaria</taxon>
        <taxon>Atherinomorphae</taxon>
        <taxon>Cyprinodontiformes</taxon>
        <taxon>Goodeidae</taxon>
        <taxon>Xenoophorus</taxon>
    </lineage>
</organism>
<evidence type="ECO:0008006" key="4">
    <source>
        <dbReference type="Google" id="ProtNLM"/>
    </source>
</evidence>
<dbReference type="EMBL" id="JAHRIN010075644">
    <property type="protein sequence ID" value="MEQ2217065.1"/>
    <property type="molecule type" value="Genomic_DNA"/>
</dbReference>
<feature type="transmembrane region" description="Helical" evidence="1">
    <location>
        <begin position="93"/>
        <end position="115"/>
    </location>
</feature>
<keyword evidence="1" id="KW-0812">Transmembrane</keyword>
<sequence length="119" mass="13668">MVIVECDRMQTNTSVFMSLQAGKHNSLSHKFTQDVCESPECKLNINVTAGKPQRPPLSPKNLLLQELLNHYTEKGLLEAALTSFECRFVIQHLFFFFASLLILSLKDFFCFFVLFRFGT</sequence>
<reference evidence="2 3" key="1">
    <citation type="submission" date="2021-06" db="EMBL/GenBank/DDBJ databases">
        <authorList>
            <person name="Palmer J.M."/>
        </authorList>
    </citation>
    <scope>NUCLEOTIDE SEQUENCE [LARGE SCALE GENOMIC DNA]</scope>
    <source>
        <strain evidence="2 3">XC_2019</strain>
        <tissue evidence="2">Muscle</tissue>
    </source>
</reference>
<protein>
    <recommendedName>
        <fullName evidence="4">LisH domain-containing protein</fullName>
    </recommendedName>
</protein>
<proteinExistence type="predicted"/>
<comment type="caution">
    <text evidence="2">The sequence shown here is derived from an EMBL/GenBank/DDBJ whole genome shotgun (WGS) entry which is preliminary data.</text>
</comment>